<dbReference type="AlphaFoldDB" id="A0A4R8ITZ9"/>
<dbReference type="InterPro" id="IPR025411">
    <property type="entry name" value="DUF4136"/>
</dbReference>
<dbReference type="Proteomes" id="UP000294914">
    <property type="component" value="Unassembled WGS sequence"/>
</dbReference>
<feature type="signal peptide" evidence="1">
    <location>
        <begin position="1"/>
        <end position="25"/>
    </location>
</feature>
<comment type="caution">
    <text evidence="3">The sequence shown here is derived from an EMBL/GenBank/DDBJ whole genome shotgun (WGS) entry which is preliminary data.</text>
</comment>
<sequence>MHCRRYFALLLTALLLGGCSSTVNVDYEQSYNFAALKTYVLQEAPERIDDDPRLDTPMMQQRLIRAIRAELQQAGLREAKPGEVRVSYRLDIKQEIESDSSGVSVGLGTFSRNVGIGFGYGFPTSGVESYDRLVLTIDLDNRETGDLLWRGSDSRRLYAGSTPKSNTELVNELVEAILKKFPPR</sequence>
<dbReference type="Gene3D" id="3.30.160.670">
    <property type="match status" value="1"/>
</dbReference>
<proteinExistence type="predicted"/>
<name>A0A4R8ITZ9_9GAMM</name>
<dbReference type="PROSITE" id="PS51257">
    <property type="entry name" value="PROKAR_LIPOPROTEIN"/>
    <property type="match status" value="1"/>
</dbReference>
<protein>
    <submittedName>
        <fullName evidence="3">Uncharacterized protein DUF4136</fullName>
    </submittedName>
</protein>
<evidence type="ECO:0000313" key="3">
    <source>
        <dbReference type="EMBL" id="TDY03904.1"/>
    </source>
</evidence>
<dbReference type="EMBL" id="SOQX01000001">
    <property type="protein sequence ID" value="TDY03904.1"/>
    <property type="molecule type" value="Genomic_DNA"/>
</dbReference>
<accession>A0A4R8ITZ9</accession>
<dbReference type="Pfam" id="PF13590">
    <property type="entry name" value="DUF4136"/>
    <property type="match status" value="1"/>
</dbReference>
<organism evidence="3 4">
    <name type="scientific">Thiohalophilus thiocyanatoxydans</name>
    <dbReference type="NCBI Taxonomy" id="381308"/>
    <lineage>
        <taxon>Bacteria</taxon>
        <taxon>Pseudomonadati</taxon>
        <taxon>Pseudomonadota</taxon>
        <taxon>Gammaproteobacteria</taxon>
        <taxon>Thiohalomonadales</taxon>
        <taxon>Thiohalophilaceae</taxon>
        <taxon>Thiohalophilus</taxon>
    </lineage>
</organism>
<feature type="chain" id="PRO_5020622267" evidence="1">
    <location>
        <begin position="26"/>
        <end position="184"/>
    </location>
</feature>
<evidence type="ECO:0000256" key="1">
    <source>
        <dbReference type="SAM" id="SignalP"/>
    </source>
</evidence>
<dbReference type="RefSeq" id="WP_166668740.1">
    <property type="nucleotide sequence ID" value="NZ_SOQX01000001.1"/>
</dbReference>
<evidence type="ECO:0000313" key="4">
    <source>
        <dbReference type="Proteomes" id="UP000294914"/>
    </source>
</evidence>
<evidence type="ECO:0000259" key="2">
    <source>
        <dbReference type="Pfam" id="PF13590"/>
    </source>
</evidence>
<keyword evidence="4" id="KW-1185">Reference proteome</keyword>
<gene>
    <name evidence="3" type="ORF">EDC23_0275</name>
</gene>
<keyword evidence="1" id="KW-0732">Signal</keyword>
<reference evidence="3 4" key="1">
    <citation type="submission" date="2019-03" db="EMBL/GenBank/DDBJ databases">
        <title>Genomic Encyclopedia of Type Strains, Phase IV (KMG-IV): sequencing the most valuable type-strain genomes for metagenomic binning, comparative biology and taxonomic classification.</title>
        <authorList>
            <person name="Goeker M."/>
        </authorList>
    </citation>
    <scope>NUCLEOTIDE SEQUENCE [LARGE SCALE GENOMIC DNA]</scope>
    <source>
        <strain evidence="3 4">DSM 16326</strain>
    </source>
</reference>
<feature type="domain" description="DUF4136" evidence="2">
    <location>
        <begin position="23"/>
        <end position="183"/>
    </location>
</feature>